<evidence type="ECO:0000256" key="2">
    <source>
        <dbReference type="SAM" id="Phobius"/>
    </source>
</evidence>
<dbReference type="STRING" id="253628.A0A0D1XNX8"/>
<organism evidence="3 4">
    <name type="scientific">Verruconis gallopava</name>
    <dbReference type="NCBI Taxonomy" id="253628"/>
    <lineage>
        <taxon>Eukaryota</taxon>
        <taxon>Fungi</taxon>
        <taxon>Dikarya</taxon>
        <taxon>Ascomycota</taxon>
        <taxon>Pezizomycotina</taxon>
        <taxon>Dothideomycetes</taxon>
        <taxon>Pleosporomycetidae</taxon>
        <taxon>Venturiales</taxon>
        <taxon>Sympoventuriaceae</taxon>
        <taxon>Verruconis</taxon>
    </lineage>
</organism>
<reference evidence="3 4" key="1">
    <citation type="submission" date="2015-01" db="EMBL/GenBank/DDBJ databases">
        <title>The Genome Sequence of Ochroconis gallopava CBS43764.</title>
        <authorList>
            <consortium name="The Broad Institute Genomics Platform"/>
            <person name="Cuomo C."/>
            <person name="de Hoog S."/>
            <person name="Gorbushina A."/>
            <person name="Stielow B."/>
            <person name="Teixiera M."/>
            <person name="Abouelleil A."/>
            <person name="Chapman S.B."/>
            <person name="Priest M."/>
            <person name="Young S.K."/>
            <person name="Wortman J."/>
            <person name="Nusbaum C."/>
            <person name="Birren B."/>
        </authorList>
    </citation>
    <scope>NUCLEOTIDE SEQUENCE [LARGE SCALE GENOMIC DNA]</scope>
    <source>
        <strain evidence="3 4">CBS 43764</strain>
    </source>
</reference>
<dbReference type="OrthoDB" id="3202396at2759"/>
<dbReference type="Proteomes" id="UP000053259">
    <property type="component" value="Unassembled WGS sequence"/>
</dbReference>
<evidence type="ECO:0000256" key="1">
    <source>
        <dbReference type="SAM" id="MobiDB-lite"/>
    </source>
</evidence>
<feature type="transmembrane region" description="Helical" evidence="2">
    <location>
        <begin position="37"/>
        <end position="57"/>
    </location>
</feature>
<dbReference type="RefSeq" id="XP_016214150.1">
    <property type="nucleotide sequence ID" value="XM_016357948.1"/>
</dbReference>
<feature type="compositionally biased region" description="Basic and acidic residues" evidence="1">
    <location>
        <begin position="281"/>
        <end position="297"/>
    </location>
</feature>
<evidence type="ECO:0000313" key="3">
    <source>
        <dbReference type="EMBL" id="KIW04281.1"/>
    </source>
</evidence>
<dbReference type="VEuPathDB" id="FungiDB:PV09_04579"/>
<dbReference type="InterPro" id="IPR025444">
    <property type="entry name" value="Monooxy_af470"/>
</dbReference>
<dbReference type="Pfam" id="PF13826">
    <property type="entry name" value="Monooxy_af470-like"/>
    <property type="match status" value="1"/>
</dbReference>
<dbReference type="RefSeq" id="XP_016214149.1">
    <property type="nucleotide sequence ID" value="XM_016357947.1"/>
</dbReference>
<keyword evidence="2" id="KW-1133">Transmembrane helix</keyword>
<dbReference type="GeneID" id="27312552"/>
<dbReference type="AlphaFoldDB" id="A0A0D1XNX8"/>
<keyword evidence="4" id="KW-1185">Reference proteome</keyword>
<sequence length="297" mass="33597">MKPFTPIMSPTREQPKPIFIQALKQKSYLAGMLKDQFTLSSILAIGATLNFLLYLALGPKAFILAPLLLSVRVLDVLLQTYGIRKNPHMERVLSGPKMSGQYPTADGSFSGEPADGQVLVFLIGARTNHPLGMFAPGWKELGDYFNKMNNELRKRADEYGFLGAQSWVALGQRDTNNETMTVLYFKGPEGLHKFAHDELHRDGWNWWNRTEKQHPHIGIWHESFTSPKGHWETIYINSEPLGYAAASFPIKTEKGVMWQNSLVDASRGRLRTARGRMAMSDGKDHEKYPEDLYAGRD</sequence>
<proteinExistence type="predicted"/>
<keyword evidence="2" id="KW-0812">Transmembrane</keyword>
<keyword evidence="2" id="KW-0472">Membrane</keyword>
<accession>A0A0D1XNX8</accession>
<feature type="region of interest" description="Disordered" evidence="1">
    <location>
        <begin position="274"/>
        <end position="297"/>
    </location>
</feature>
<evidence type="ECO:0000313" key="4">
    <source>
        <dbReference type="Proteomes" id="UP000053259"/>
    </source>
</evidence>
<protein>
    <submittedName>
        <fullName evidence="3">Uncharacterized protein</fullName>
    </submittedName>
</protein>
<dbReference type="EMBL" id="KN847541">
    <property type="protein sequence ID" value="KIW04281.1"/>
    <property type="molecule type" value="Genomic_DNA"/>
</dbReference>
<name>A0A0D1XNX8_9PEZI</name>
<gene>
    <name evidence="3" type="ORF">PV09_04579</name>
</gene>
<dbReference type="EMBL" id="KN847541">
    <property type="protein sequence ID" value="KIW04280.1"/>
    <property type="molecule type" value="Genomic_DNA"/>
</dbReference>